<accession>A0A0C9W4W5</accession>
<dbReference type="EMBL" id="KN837099">
    <property type="protein sequence ID" value="KIJ48020.1"/>
    <property type="molecule type" value="Genomic_DNA"/>
</dbReference>
<keyword evidence="2" id="KW-1185">Reference proteome</keyword>
<evidence type="ECO:0000313" key="2">
    <source>
        <dbReference type="Proteomes" id="UP000054279"/>
    </source>
</evidence>
<organism evidence="1 2">
    <name type="scientific">Sphaerobolus stellatus (strain SS14)</name>
    <dbReference type="NCBI Taxonomy" id="990650"/>
    <lineage>
        <taxon>Eukaryota</taxon>
        <taxon>Fungi</taxon>
        <taxon>Dikarya</taxon>
        <taxon>Basidiomycota</taxon>
        <taxon>Agaricomycotina</taxon>
        <taxon>Agaricomycetes</taxon>
        <taxon>Phallomycetidae</taxon>
        <taxon>Geastrales</taxon>
        <taxon>Sphaerobolaceae</taxon>
        <taxon>Sphaerobolus</taxon>
    </lineage>
</organism>
<proteinExistence type="predicted"/>
<sequence>MSIILEHNYVSLFSKDLYCVSKLPGKDITCLLKDRLDNLSKILDGKKPLVKGFWDFEEHTQYELDNVSNSDSLPIISKIEEHIEVVPFCPACRRKFIAWVDGGQEDVYKNLRKFFQPVGFI</sequence>
<evidence type="ECO:0000313" key="1">
    <source>
        <dbReference type="EMBL" id="KIJ48020.1"/>
    </source>
</evidence>
<dbReference type="HOGENOM" id="CLU_2039548_0_0_1"/>
<dbReference type="AlphaFoldDB" id="A0A0C9W4W5"/>
<reference evidence="1 2" key="1">
    <citation type="submission" date="2014-06" db="EMBL/GenBank/DDBJ databases">
        <title>Evolutionary Origins and Diversification of the Mycorrhizal Mutualists.</title>
        <authorList>
            <consortium name="DOE Joint Genome Institute"/>
            <consortium name="Mycorrhizal Genomics Consortium"/>
            <person name="Kohler A."/>
            <person name="Kuo A."/>
            <person name="Nagy L.G."/>
            <person name="Floudas D."/>
            <person name="Copeland A."/>
            <person name="Barry K.W."/>
            <person name="Cichocki N."/>
            <person name="Veneault-Fourrey C."/>
            <person name="LaButti K."/>
            <person name="Lindquist E.A."/>
            <person name="Lipzen A."/>
            <person name="Lundell T."/>
            <person name="Morin E."/>
            <person name="Murat C."/>
            <person name="Riley R."/>
            <person name="Ohm R."/>
            <person name="Sun H."/>
            <person name="Tunlid A."/>
            <person name="Henrissat B."/>
            <person name="Grigoriev I.V."/>
            <person name="Hibbett D.S."/>
            <person name="Martin F."/>
        </authorList>
    </citation>
    <scope>NUCLEOTIDE SEQUENCE [LARGE SCALE GENOMIC DNA]</scope>
    <source>
        <strain evidence="1 2">SS14</strain>
    </source>
</reference>
<protein>
    <submittedName>
        <fullName evidence="1">Uncharacterized protein</fullName>
    </submittedName>
</protein>
<dbReference type="Proteomes" id="UP000054279">
    <property type="component" value="Unassembled WGS sequence"/>
</dbReference>
<gene>
    <name evidence="1" type="ORF">M422DRAFT_248171</name>
</gene>
<name>A0A0C9W4W5_SPHS4</name>